<evidence type="ECO:0000313" key="3">
    <source>
        <dbReference type="Proteomes" id="UP000295604"/>
    </source>
</evidence>
<reference evidence="2 3" key="1">
    <citation type="submission" date="2018-11" db="EMBL/GenBank/DDBJ databases">
        <title>Genome sequence and assembly of Colletotrichum sidae.</title>
        <authorList>
            <person name="Gan P."/>
            <person name="Shirasu K."/>
        </authorList>
    </citation>
    <scope>NUCLEOTIDE SEQUENCE [LARGE SCALE GENOMIC DNA]</scope>
    <source>
        <strain evidence="2 3">CBS 518.97</strain>
    </source>
</reference>
<sequence length="112" mass="12527">MLSNDSNELSFRVDTPNRCDGTKASGGYDSRDNPANTVDSIQIGRGQAPFISKKCSHRRNKRRESMTTSRQGQWDDQPGLDQPVGTVPYLRSTQPKPLRRADQTVNCRMSGQ</sequence>
<dbReference type="Proteomes" id="UP000295604">
    <property type="component" value="Unassembled WGS sequence"/>
</dbReference>
<dbReference type="AlphaFoldDB" id="A0A4R8TI29"/>
<gene>
    <name evidence="2" type="ORF">C8034_v012103</name>
</gene>
<feature type="region of interest" description="Disordered" evidence="1">
    <location>
        <begin position="1"/>
        <end position="112"/>
    </location>
</feature>
<name>A0A4R8TI29_9PEZI</name>
<feature type="compositionally biased region" description="Polar residues" evidence="1">
    <location>
        <begin position="103"/>
        <end position="112"/>
    </location>
</feature>
<organism evidence="2 3">
    <name type="scientific">Colletotrichum sidae</name>
    <dbReference type="NCBI Taxonomy" id="1347389"/>
    <lineage>
        <taxon>Eukaryota</taxon>
        <taxon>Fungi</taxon>
        <taxon>Dikarya</taxon>
        <taxon>Ascomycota</taxon>
        <taxon>Pezizomycotina</taxon>
        <taxon>Sordariomycetes</taxon>
        <taxon>Hypocreomycetidae</taxon>
        <taxon>Glomerellales</taxon>
        <taxon>Glomerellaceae</taxon>
        <taxon>Colletotrichum</taxon>
        <taxon>Colletotrichum orbiculare species complex</taxon>
    </lineage>
</organism>
<dbReference type="EMBL" id="QAPF01000076">
    <property type="protein sequence ID" value="TEA17890.1"/>
    <property type="molecule type" value="Genomic_DNA"/>
</dbReference>
<comment type="caution">
    <text evidence="2">The sequence shown here is derived from an EMBL/GenBank/DDBJ whole genome shotgun (WGS) entry which is preliminary data.</text>
</comment>
<protein>
    <submittedName>
        <fullName evidence="2">Uncharacterized protein</fullName>
    </submittedName>
</protein>
<evidence type="ECO:0000313" key="2">
    <source>
        <dbReference type="EMBL" id="TEA17890.1"/>
    </source>
</evidence>
<proteinExistence type="predicted"/>
<keyword evidence="3" id="KW-1185">Reference proteome</keyword>
<evidence type="ECO:0000256" key="1">
    <source>
        <dbReference type="SAM" id="MobiDB-lite"/>
    </source>
</evidence>
<accession>A0A4R8TI29</accession>